<dbReference type="SUPFAM" id="SSF48371">
    <property type="entry name" value="ARM repeat"/>
    <property type="match status" value="1"/>
</dbReference>
<proteinExistence type="predicted"/>
<organism evidence="1">
    <name type="scientific">Blastobotrys adeninivorans</name>
    <name type="common">Yeast</name>
    <name type="synonym">Arxula adeninivorans</name>
    <dbReference type="NCBI Taxonomy" id="409370"/>
    <lineage>
        <taxon>Eukaryota</taxon>
        <taxon>Fungi</taxon>
        <taxon>Dikarya</taxon>
        <taxon>Ascomycota</taxon>
        <taxon>Saccharomycotina</taxon>
        <taxon>Dipodascomycetes</taxon>
        <taxon>Dipodascales</taxon>
        <taxon>Trichomonascaceae</taxon>
        <taxon>Blastobotrys</taxon>
    </lineage>
</organism>
<accession>A0A060T140</accession>
<sequence length="1104" mass="122346">MRQPPIVMDSDQLTFAFSHRQQCTFRDTIPIAIALWEKGLVVALSHGAIRVYDPQHELLTTIDCYRSPHLHQQLPPLISLIEVYQAGDKSWVLVVGYTDGVLAQYSLPSGNIIAYTRLSFTARQVDALFSFDSLLVWGHSSEMVLLEKGTLAIQYTWDSLPDWPFPVPLFDDSVFVVHRSGKSSMWHVPSKANRRATPKAVSNPITLELGTSPSDIIAVRRVGPASWLVVQPEEWSLFRWEDETMVKQISSGARDEFVNVITDLNSPSQDECFGIISRDDTITWVSNSNAQLLEPAWDARSCSLIGAIFDSTRSMLVALLLSREGLSLREADVTLPSISWSENYEVFEPFSHSHQYCSGISGQDIVVAHDNTVSLYTLPQFLDQFRSSTHVSASLEDLEDEHFTVVESSIHEDPDGLVALGTSHGRLALYSKDSGSFVWTVGAVSAPVGQILRFPVVQGDPYSESLFIISRSSTIVIALPRAKKILRTIPGNNVDINAIYTFKSKEESHTIIQVQYENDEERFWNLDTNCEVLALDREKYLIQAKKKLCTRDDEAVANGGSLTSLYRPITFGRHSHPNKAMTVVNVDWFIDAIVNKRGGPDPAQLEVASALLRSLILNHESKSKQTAEWQSSLVGDGCNVDIGQVFMSATHTTVSTVMNKTNSLLSIDGYSAARLITTWSALAYTVTLHSYSDVSFAEVIRWLLSTVSHVATVTDFASLCINAQFYIVRKYARACLREIITMSMEDSNDYARELLDFWSQRLPVYQSGALYSQDSALALEIVVGVCLIRNSPNSSVVRMAADSLQMYLSNDAPVYCRNLAVELIGRGWLLWQNHFNPYDVTDGIISIMYSIGYLTVDVRKPIKDGTMALFQQCLLNIAKQNITLLISALLLHLSSHKRPLEVRVTAVRILSSLVASGHITPEHLPTIVSAVVKILDPSDASLRDVPPNGSSSLITEGTQFLSTAMAKYPGYLAFHKGQQRLAVSAGSNADSKVSLLALVYDLRTGTVISTLGLKDRPQRCTGFSNMSFSSDGRQLAATVNFDNGKVIAMWKVGATIISFLPFNSSDNDSRGSVTYAKTELPTSTEQYKWTSESTIEPIDEPVEH</sequence>
<dbReference type="InterPro" id="IPR016024">
    <property type="entry name" value="ARM-type_fold"/>
</dbReference>
<reference evidence="1" key="2">
    <citation type="submission" date="2014-06" db="EMBL/GenBank/DDBJ databases">
        <title>The complete genome of Blastobotrys (Arxula) adeninivorans LS3 - a yeast of biotechnological interest.</title>
        <authorList>
            <person name="Kunze G."/>
            <person name="Gaillardin C."/>
            <person name="Czernicka M."/>
            <person name="Durrens P."/>
            <person name="Martin T."/>
            <person name="Boer E."/>
            <person name="Gabaldon T."/>
            <person name="Cruz J."/>
            <person name="Talla E."/>
            <person name="Marck C."/>
            <person name="Goffeau A."/>
            <person name="Barbe V."/>
            <person name="Baret P."/>
            <person name="Baronian K."/>
            <person name="Beier S."/>
            <person name="Bleykasten C."/>
            <person name="Bode R."/>
            <person name="Casaregola S."/>
            <person name="Despons L."/>
            <person name="Fairhead C."/>
            <person name="Giersberg M."/>
            <person name="Gierski P."/>
            <person name="Hahnel U."/>
            <person name="Hartmann A."/>
            <person name="Jankowska D."/>
            <person name="Jubin C."/>
            <person name="Jung P."/>
            <person name="Lafontaine I."/>
            <person name="Leh-Louis V."/>
            <person name="Lemaire M."/>
            <person name="Marcet-Houben M."/>
            <person name="Mascher M."/>
            <person name="Morel G."/>
            <person name="Richard G.-F."/>
            <person name="Riechen J."/>
            <person name="Sacerdot C."/>
            <person name="Sarkar A."/>
            <person name="Savel G."/>
            <person name="Schacherer J."/>
            <person name="Sherman D."/>
            <person name="Straub M.-L."/>
            <person name="Stein N."/>
            <person name="Thierry A."/>
            <person name="Trautwein-Schult A."/>
            <person name="Westhof E."/>
            <person name="Worch S."/>
            <person name="Dujon B."/>
            <person name="Souciet J.-L."/>
            <person name="Wincker P."/>
            <person name="Scholz U."/>
            <person name="Neuveglise N."/>
        </authorList>
    </citation>
    <scope>NUCLEOTIDE SEQUENCE</scope>
    <source>
        <strain evidence="1">LS3</strain>
    </source>
</reference>
<gene>
    <name evidence="1" type="ORF">GNLVRS02_ARAD1C21230g</name>
</gene>
<dbReference type="InterPro" id="IPR036322">
    <property type="entry name" value="WD40_repeat_dom_sf"/>
</dbReference>
<dbReference type="EMBL" id="HG937693">
    <property type="protein sequence ID" value="CDP34820.1"/>
    <property type="molecule type" value="Genomic_DNA"/>
</dbReference>
<evidence type="ECO:0000313" key="1">
    <source>
        <dbReference type="EMBL" id="CDP34820.1"/>
    </source>
</evidence>
<reference evidence="1" key="1">
    <citation type="submission" date="2014-02" db="EMBL/GenBank/DDBJ databases">
        <authorList>
            <person name="Genoscope - CEA"/>
        </authorList>
    </citation>
    <scope>NUCLEOTIDE SEQUENCE</scope>
    <source>
        <strain evidence="1">LS3</strain>
    </source>
</reference>
<dbReference type="InterPro" id="IPR011047">
    <property type="entry name" value="Quinoprotein_ADH-like_sf"/>
</dbReference>
<dbReference type="SUPFAM" id="SSF50978">
    <property type="entry name" value="WD40 repeat-like"/>
    <property type="match status" value="1"/>
</dbReference>
<protein>
    <submittedName>
        <fullName evidence="1">ARAD1C21230p</fullName>
    </submittedName>
</protein>
<name>A0A060T140_BLAAD</name>
<dbReference type="SUPFAM" id="SSF50998">
    <property type="entry name" value="Quinoprotein alcohol dehydrogenase-like"/>
    <property type="match status" value="1"/>
</dbReference>
<dbReference type="AlphaFoldDB" id="A0A060T140"/>